<keyword evidence="4 7" id="KW-0689">Ribosomal protein</keyword>
<evidence type="ECO:0000256" key="4">
    <source>
        <dbReference type="ARBA" id="ARBA00022980"/>
    </source>
</evidence>
<dbReference type="PANTHER" id="PTHR11880:SF8">
    <property type="entry name" value="SMALL RIBOSOMAL SUBUNIT PROTEIN US19M"/>
    <property type="match status" value="1"/>
</dbReference>
<evidence type="ECO:0000313" key="9">
    <source>
        <dbReference type="EMBL" id="MBS8121868.1"/>
    </source>
</evidence>
<dbReference type="NCBIfam" id="TIGR01050">
    <property type="entry name" value="rpsS_bact"/>
    <property type="match status" value="1"/>
</dbReference>
<dbReference type="InterPro" id="IPR005732">
    <property type="entry name" value="Ribosomal_uS19_bac-type"/>
</dbReference>
<keyword evidence="10" id="KW-1185">Reference proteome</keyword>
<evidence type="ECO:0000256" key="1">
    <source>
        <dbReference type="ARBA" id="ARBA00007345"/>
    </source>
</evidence>
<evidence type="ECO:0000313" key="10">
    <source>
        <dbReference type="Proteomes" id="UP000680365"/>
    </source>
</evidence>
<sequence>MTRSLKKGFYINPKILKKVELMKESGEKKVLKVWDRACQISPEMLGFTFAVHNGKQFISVYVTEEMIGHRFGEFALTRTFRGHPF</sequence>
<dbReference type="InterPro" id="IPR020934">
    <property type="entry name" value="Ribosomal_uS19_CS"/>
</dbReference>
<organism evidence="9 10">
    <name type="scientific">Candidatus Vampirococcus lugosii</name>
    <dbReference type="NCBI Taxonomy" id="2789015"/>
    <lineage>
        <taxon>Bacteria</taxon>
        <taxon>Candidatus Absconditibacteriota</taxon>
        <taxon>Vampirococcus</taxon>
    </lineage>
</organism>
<dbReference type="InterPro" id="IPR023575">
    <property type="entry name" value="Ribosomal_uS19_SF"/>
</dbReference>
<keyword evidence="3 7" id="KW-0694">RNA-binding</keyword>
<evidence type="ECO:0000256" key="3">
    <source>
        <dbReference type="ARBA" id="ARBA00022884"/>
    </source>
</evidence>
<dbReference type="RefSeq" id="WP_213348815.1">
    <property type="nucleotide sequence ID" value="NZ_JAEDAM010000020.1"/>
</dbReference>
<dbReference type="InterPro" id="IPR002222">
    <property type="entry name" value="Ribosomal_uS19"/>
</dbReference>
<dbReference type="Pfam" id="PF00203">
    <property type="entry name" value="Ribosomal_S19"/>
    <property type="match status" value="1"/>
</dbReference>
<reference evidence="9 10" key="1">
    <citation type="journal article" date="2021" name="Nat. Commun.">
        <title>Reductive evolution and unique predatory mode in the CPR bacterium Vampirococcus lugosii.</title>
        <authorList>
            <person name="Moreira D."/>
            <person name="Zivanovic Y."/>
            <person name="Lopez-Archilla A.I."/>
            <person name="Iniesto M."/>
            <person name="Lopez-Garcia P."/>
        </authorList>
    </citation>
    <scope>NUCLEOTIDE SEQUENCE [LARGE SCALE GENOMIC DNA]</scope>
    <source>
        <strain evidence="9">Chiprana</strain>
    </source>
</reference>
<dbReference type="GO" id="GO:0005840">
    <property type="term" value="C:ribosome"/>
    <property type="evidence" value="ECO:0007669"/>
    <property type="project" value="UniProtKB-KW"/>
</dbReference>
<dbReference type="PANTHER" id="PTHR11880">
    <property type="entry name" value="RIBOSOMAL PROTEIN S19P FAMILY MEMBER"/>
    <property type="match status" value="1"/>
</dbReference>
<evidence type="ECO:0000256" key="2">
    <source>
        <dbReference type="ARBA" id="ARBA00022730"/>
    </source>
</evidence>
<evidence type="ECO:0000256" key="7">
    <source>
        <dbReference type="HAMAP-Rule" id="MF_00531"/>
    </source>
</evidence>
<dbReference type="PRINTS" id="PR00975">
    <property type="entry name" value="RIBOSOMALS19"/>
</dbReference>
<keyword evidence="5 7" id="KW-0687">Ribonucleoprotein</keyword>
<dbReference type="EMBL" id="JAEDAM010000020">
    <property type="protein sequence ID" value="MBS8121868.1"/>
    <property type="molecule type" value="Genomic_DNA"/>
</dbReference>
<dbReference type="PIRSF" id="PIRSF002144">
    <property type="entry name" value="Ribosomal_S19"/>
    <property type="match status" value="1"/>
</dbReference>
<comment type="similarity">
    <text evidence="1 7 8">Belongs to the universal ribosomal protein uS19 family.</text>
</comment>
<protein>
    <recommendedName>
        <fullName evidence="6 7">Small ribosomal subunit protein uS19</fullName>
    </recommendedName>
</protein>
<name>A0ABS5QM82_9BACT</name>
<evidence type="ECO:0000256" key="6">
    <source>
        <dbReference type="ARBA" id="ARBA00035163"/>
    </source>
</evidence>
<keyword evidence="2 7" id="KW-0699">rRNA-binding</keyword>
<dbReference type="HAMAP" id="MF_00531">
    <property type="entry name" value="Ribosomal_uS19"/>
    <property type="match status" value="1"/>
</dbReference>
<gene>
    <name evidence="7" type="primary">rpsS</name>
    <name evidence="9" type="ORF">VAMP_34n125</name>
</gene>
<comment type="function">
    <text evidence="7">Protein S19 forms a complex with S13 that binds strongly to the 16S ribosomal RNA.</text>
</comment>
<dbReference type="Gene3D" id="3.30.860.10">
    <property type="entry name" value="30s Ribosomal Protein S19, Chain A"/>
    <property type="match status" value="1"/>
</dbReference>
<dbReference type="PROSITE" id="PS00323">
    <property type="entry name" value="RIBOSOMAL_S19"/>
    <property type="match status" value="1"/>
</dbReference>
<evidence type="ECO:0000256" key="5">
    <source>
        <dbReference type="ARBA" id="ARBA00023274"/>
    </source>
</evidence>
<dbReference type="Proteomes" id="UP000680365">
    <property type="component" value="Unassembled WGS sequence"/>
</dbReference>
<accession>A0ABS5QM82</accession>
<dbReference type="SUPFAM" id="SSF54570">
    <property type="entry name" value="Ribosomal protein S19"/>
    <property type="match status" value="1"/>
</dbReference>
<comment type="caution">
    <text evidence="9">The sequence shown here is derived from an EMBL/GenBank/DDBJ whole genome shotgun (WGS) entry which is preliminary data.</text>
</comment>
<proteinExistence type="inferred from homology"/>
<evidence type="ECO:0000256" key="8">
    <source>
        <dbReference type="RuleBase" id="RU003485"/>
    </source>
</evidence>